<organism evidence="2 3">
    <name type="scientific">Tieghemostelium lacteum</name>
    <name type="common">Slime mold</name>
    <name type="synonym">Dictyostelium lacteum</name>
    <dbReference type="NCBI Taxonomy" id="361077"/>
    <lineage>
        <taxon>Eukaryota</taxon>
        <taxon>Amoebozoa</taxon>
        <taxon>Evosea</taxon>
        <taxon>Eumycetozoa</taxon>
        <taxon>Dictyostelia</taxon>
        <taxon>Dictyosteliales</taxon>
        <taxon>Raperosteliaceae</taxon>
        <taxon>Tieghemostelium</taxon>
    </lineage>
</organism>
<dbReference type="AlphaFoldDB" id="A0A152A5N2"/>
<sequence>MQNYSGLITLYKNYECEQFLGYSLDYITELNSLPREQYEAIQEAVLQYNKKNTASYKPIRILLLLAIIIGIALATGFLSKDPRLSICGVVITAVAIIAFFIHLKKTTEEKINGFKQITTDLNRKYSLIGLNFTVVPSKDIPQPKYSDNPREIRDDIEVRYSFQIIQPVQQHVQIPQFVIEQPTTFSHIPVETPLLQEISIDAN</sequence>
<keyword evidence="3" id="KW-1185">Reference proteome</keyword>
<comment type="caution">
    <text evidence="2">The sequence shown here is derived from an EMBL/GenBank/DDBJ whole genome shotgun (WGS) entry which is preliminary data.</text>
</comment>
<accession>A0A152A5N2</accession>
<keyword evidence="1" id="KW-0812">Transmembrane</keyword>
<evidence type="ECO:0000256" key="1">
    <source>
        <dbReference type="SAM" id="Phobius"/>
    </source>
</evidence>
<evidence type="ECO:0000313" key="3">
    <source>
        <dbReference type="Proteomes" id="UP000076078"/>
    </source>
</evidence>
<name>A0A152A5N2_TIELA</name>
<dbReference type="Proteomes" id="UP000076078">
    <property type="component" value="Unassembled WGS sequence"/>
</dbReference>
<protein>
    <submittedName>
        <fullName evidence="2">Uncharacterized protein</fullName>
    </submittedName>
</protein>
<gene>
    <name evidence="2" type="ORF">DLAC_01537</name>
</gene>
<keyword evidence="1" id="KW-1133">Transmembrane helix</keyword>
<proteinExistence type="predicted"/>
<dbReference type="EMBL" id="LODT01000006">
    <property type="protein sequence ID" value="KYR01543.1"/>
    <property type="molecule type" value="Genomic_DNA"/>
</dbReference>
<feature type="transmembrane region" description="Helical" evidence="1">
    <location>
        <begin position="83"/>
        <end position="103"/>
    </location>
</feature>
<reference evidence="2 3" key="1">
    <citation type="submission" date="2015-12" db="EMBL/GenBank/DDBJ databases">
        <title>Dictyostelia acquired genes for synthesis and detection of signals that induce cell-type specialization by lateral gene transfer from prokaryotes.</title>
        <authorList>
            <person name="Gloeckner G."/>
            <person name="Schaap P."/>
        </authorList>
    </citation>
    <scope>NUCLEOTIDE SEQUENCE [LARGE SCALE GENOMIC DNA]</scope>
    <source>
        <strain evidence="2 3">TK</strain>
    </source>
</reference>
<feature type="transmembrane region" description="Helical" evidence="1">
    <location>
        <begin position="59"/>
        <end position="77"/>
    </location>
</feature>
<keyword evidence="1" id="KW-0472">Membrane</keyword>
<evidence type="ECO:0000313" key="2">
    <source>
        <dbReference type="EMBL" id="KYR01543.1"/>
    </source>
</evidence>
<dbReference type="InParanoid" id="A0A152A5N2"/>